<name>A0A1H9HBT6_9BACT</name>
<dbReference type="AlphaFoldDB" id="A0A1H9HBT6"/>
<dbReference type="EMBL" id="FOFB01000012">
    <property type="protein sequence ID" value="SEQ59736.1"/>
    <property type="molecule type" value="Genomic_DNA"/>
</dbReference>
<evidence type="ECO:0000313" key="3">
    <source>
        <dbReference type="Proteomes" id="UP000199021"/>
    </source>
</evidence>
<accession>A0A1H9HBT6</accession>
<reference evidence="3" key="1">
    <citation type="submission" date="2016-10" db="EMBL/GenBank/DDBJ databases">
        <authorList>
            <person name="Varghese N."/>
            <person name="Submissions S."/>
        </authorList>
    </citation>
    <scope>NUCLEOTIDE SEQUENCE [LARGE SCALE GENOMIC DNA]</scope>
    <source>
        <strain evidence="3">DSM 24740</strain>
    </source>
</reference>
<dbReference type="RefSeq" id="WP_175489351.1">
    <property type="nucleotide sequence ID" value="NZ_FOFB01000012.1"/>
</dbReference>
<dbReference type="GO" id="GO:0003676">
    <property type="term" value="F:nucleic acid binding"/>
    <property type="evidence" value="ECO:0007669"/>
    <property type="project" value="InterPro"/>
</dbReference>
<organism evidence="2 3">
    <name type="scientific">Neolewinella agarilytica</name>
    <dbReference type="NCBI Taxonomy" id="478744"/>
    <lineage>
        <taxon>Bacteria</taxon>
        <taxon>Pseudomonadati</taxon>
        <taxon>Bacteroidota</taxon>
        <taxon>Saprospiria</taxon>
        <taxon>Saprospirales</taxon>
        <taxon>Lewinellaceae</taxon>
        <taxon>Neolewinella</taxon>
    </lineage>
</organism>
<protein>
    <recommendedName>
        <fullName evidence="1">3'-5' exoribonuclease Rv2179c-like domain-containing protein</fullName>
    </recommendedName>
</protein>
<sequence>MQHIFLDTEFSGLHQNAALLSLAIVPDEGPWFYAVFTDVDTTTLSPWHQNNVVPHLLLTDEQRAQLPTGIYLRDTPEKITHALRKYLEELGEVVCWADVPAYDWVLLCELFGGAFGLPKNVHYIVRDLATLLEAKGYDIDTDRFDLAYENHQGADAGARVSSADGRVGEGQKAAATQEGLLRHNALGDAMACKICWQKVNEHV</sequence>
<dbReference type="Pfam" id="PF16473">
    <property type="entry name" value="Rv2179c-like"/>
    <property type="match status" value="1"/>
</dbReference>
<evidence type="ECO:0000259" key="1">
    <source>
        <dbReference type="Pfam" id="PF16473"/>
    </source>
</evidence>
<evidence type="ECO:0000313" key="2">
    <source>
        <dbReference type="EMBL" id="SEQ59736.1"/>
    </source>
</evidence>
<dbReference type="InParanoid" id="A0A1H9HBT6"/>
<feature type="domain" description="3'-5' exoribonuclease Rv2179c-like" evidence="1">
    <location>
        <begin position="2"/>
        <end position="198"/>
    </location>
</feature>
<keyword evidence="3" id="KW-1185">Reference proteome</keyword>
<dbReference type="STRING" id="478744.SAMN05444359_11295"/>
<dbReference type="InterPro" id="IPR036397">
    <property type="entry name" value="RNaseH_sf"/>
</dbReference>
<dbReference type="InterPro" id="IPR033390">
    <property type="entry name" value="Rv2179c-like"/>
</dbReference>
<gene>
    <name evidence="2" type="ORF">SAMN05444359_11295</name>
</gene>
<dbReference type="Proteomes" id="UP000199021">
    <property type="component" value="Unassembled WGS sequence"/>
</dbReference>
<dbReference type="Gene3D" id="3.30.420.10">
    <property type="entry name" value="Ribonuclease H-like superfamily/Ribonuclease H"/>
    <property type="match status" value="1"/>
</dbReference>
<proteinExistence type="predicted"/>